<dbReference type="GO" id="GO:0004177">
    <property type="term" value="F:aminopeptidase activity"/>
    <property type="evidence" value="ECO:0007669"/>
    <property type="project" value="UniProtKB-KW"/>
</dbReference>
<feature type="domain" description="Peptidase M28" evidence="6">
    <location>
        <begin position="413"/>
        <end position="515"/>
    </location>
</feature>
<organism evidence="7 8">
    <name type="scientific">Tautonia plasticadhaerens</name>
    <dbReference type="NCBI Taxonomy" id="2527974"/>
    <lineage>
        <taxon>Bacteria</taxon>
        <taxon>Pseudomonadati</taxon>
        <taxon>Planctomycetota</taxon>
        <taxon>Planctomycetia</taxon>
        <taxon>Isosphaerales</taxon>
        <taxon>Isosphaeraceae</taxon>
        <taxon>Tautonia</taxon>
    </lineage>
</organism>
<feature type="domain" description="Transferrin receptor-like dimerisation" evidence="5">
    <location>
        <begin position="698"/>
        <end position="809"/>
    </location>
</feature>
<dbReference type="Proteomes" id="UP000317835">
    <property type="component" value="Chromosome"/>
</dbReference>
<keyword evidence="7" id="KW-0645">Protease</keyword>
<keyword evidence="8" id="KW-1185">Reference proteome</keyword>
<dbReference type="InterPro" id="IPR007365">
    <property type="entry name" value="TFR-like_dimer_dom"/>
</dbReference>
<reference evidence="7 8" key="1">
    <citation type="submission" date="2019-02" db="EMBL/GenBank/DDBJ databases">
        <title>Deep-cultivation of Planctomycetes and their phenomic and genomic characterization uncovers novel biology.</title>
        <authorList>
            <person name="Wiegand S."/>
            <person name="Jogler M."/>
            <person name="Boedeker C."/>
            <person name="Pinto D."/>
            <person name="Vollmers J."/>
            <person name="Rivas-Marin E."/>
            <person name="Kohn T."/>
            <person name="Peeters S.H."/>
            <person name="Heuer A."/>
            <person name="Rast P."/>
            <person name="Oberbeckmann S."/>
            <person name="Bunk B."/>
            <person name="Jeske O."/>
            <person name="Meyerdierks A."/>
            <person name="Storesund J.E."/>
            <person name="Kallscheuer N."/>
            <person name="Luecker S."/>
            <person name="Lage O.M."/>
            <person name="Pohl T."/>
            <person name="Merkel B.J."/>
            <person name="Hornburger P."/>
            <person name="Mueller R.-W."/>
            <person name="Bruemmer F."/>
            <person name="Labrenz M."/>
            <person name="Spormann A.M."/>
            <person name="Op den Camp H."/>
            <person name="Overmann J."/>
            <person name="Amann R."/>
            <person name="Jetten M.S.M."/>
            <person name="Mascher T."/>
            <person name="Medema M.H."/>
            <person name="Devos D.P."/>
            <person name="Kaster A.-K."/>
            <person name="Ovreas L."/>
            <person name="Rohde M."/>
            <person name="Galperin M.Y."/>
            <person name="Jogler C."/>
        </authorList>
    </citation>
    <scope>NUCLEOTIDE SEQUENCE [LARGE SCALE GENOMIC DNA]</scope>
    <source>
        <strain evidence="7 8">ElP</strain>
    </source>
</reference>
<evidence type="ECO:0000259" key="4">
    <source>
        <dbReference type="Pfam" id="PF02225"/>
    </source>
</evidence>
<dbReference type="Pfam" id="PF04389">
    <property type="entry name" value="Peptidase_M28"/>
    <property type="match status" value="1"/>
</dbReference>
<dbReference type="Gene3D" id="3.40.630.10">
    <property type="entry name" value="Zn peptidases"/>
    <property type="match status" value="1"/>
</dbReference>
<dbReference type="EC" id="3.4.11.10" evidence="7"/>
<keyword evidence="7" id="KW-0031">Aminopeptidase</keyword>
<dbReference type="CDD" id="cd02121">
    <property type="entry name" value="PA_GCPII_like"/>
    <property type="match status" value="1"/>
</dbReference>
<dbReference type="Pfam" id="PF04253">
    <property type="entry name" value="TFR_dimer"/>
    <property type="match status" value="1"/>
</dbReference>
<dbReference type="InterPro" id="IPR003137">
    <property type="entry name" value="PA_domain"/>
</dbReference>
<evidence type="ECO:0000313" key="7">
    <source>
        <dbReference type="EMBL" id="QDV33001.1"/>
    </source>
</evidence>
<accession>A0A518GWR5</accession>
<dbReference type="AlphaFoldDB" id="A0A518GWR5"/>
<gene>
    <name evidence="7" type="ORF">ElP_08430</name>
</gene>
<dbReference type="InterPro" id="IPR007484">
    <property type="entry name" value="Peptidase_M28"/>
</dbReference>
<dbReference type="RefSeq" id="WP_197446698.1">
    <property type="nucleotide sequence ID" value="NZ_CP036426.1"/>
</dbReference>
<comment type="similarity">
    <text evidence="1">Belongs to the peptidase M28 family. M28B subfamily.</text>
</comment>
<name>A0A518GWR5_9BACT</name>
<evidence type="ECO:0000256" key="2">
    <source>
        <dbReference type="SAM" id="MobiDB-lite"/>
    </source>
</evidence>
<dbReference type="PANTHER" id="PTHR10404:SF46">
    <property type="entry name" value="VACUOLAR PROTEIN SORTING-ASSOCIATED PROTEIN 70"/>
    <property type="match status" value="1"/>
</dbReference>
<evidence type="ECO:0000259" key="6">
    <source>
        <dbReference type="Pfam" id="PF04389"/>
    </source>
</evidence>
<dbReference type="PANTHER" id="PTHR10404">
    <property type="entry name" value="N-ACETYLATED-ALPHA-LINKED ACIDIC DIPEPTIDASE"/>
    <property type="match status" value="1"/>
</dbReference>
<feature type="region of interest" description="Disordered" evidence="2">
    <location>
        <begin position="29"/>
        <end position="52"/>
    </location>
</feature>
<feature type="domain" description="PA" evidence="4">
    <location>
        <begin position="164"/>
        <end position="249"/>
    </location>
</feature>
<keyword evidence="3" id="KW-0732">Signal</keyword>
<keyword evidence="7" id="KW-0378">Hydrolase</keyword>
<dbReference type="FunFam" id="3.40.630.10:FF:000101">
    <property type="entry name" value="N-acetylated alpha-linked acidic dipeptidase like 1"/>
    <property type="match status" value="1"/>
</dbReference>
<evidence type="ECO:0000256" key="1">
    <source>
        <dbReference type="ARBA" id="ARBA00005634"/>
    </source>
</evidence>
<dbReference type="InterPro" id="IPR046450">
    <property type="entry name" value="PA_dom_sf"/>
</dbReference>
<dbReference type="InterPro" id="IPR036757">
    <property type="entry name" value="TFR-like_dimer_dom_sf"/>
</dbReference>
<dbReference type="Pfam" id="PF02225">
    <property type="entry name" value="PA"/>
    <property type="match status" value="1"/>
</dbReference>
<protein>
    <submittedName>
        <fullName evidence="7">Bacterial leucyl aminopeptidase</fullName>
        <ecNumber evidence="7">3.4.11.10</ecNumber>
    </submittedName>
</protein>
<sequence length="822" mass="88343" precursor="true">MHRNPPAASPRLPLLLAAVPLAALISGPGPTAAAPPGDDRPPGVLPSRAGSLAEAEETALAVPNPDSARGLLRRLTEEPHVAGTEAGYETAVFVRDKLREWGWEAEFAEYKVLLNEPDGLPSVTIVRPERVELKVTEDPYTPDKDSASPEAWPAFHGYGVSGDVTGQVVYANYGTVDDFDTLDEVGVDVAGKLVLARYGGIFRGLKVLNSQRRGAIGVLLYSDPADDGYARGDVYPRGPFRPPSAIQRGSVQFLSLGPGDPSTPDGPSVAGAERLPFHPTLGFPSGSLDLPEGFEPQGEGAGFLRGSLLNQVAGERLDRSGIDPNEDLGTLVARFDVDRWEEQTGLDRDEYFAAIPSLPISYEAAEPILRGVAGPEVPEGWQGGLPLAYHAGPGPIEVNLKVGTRYQIKTIQNVIATLKGEAEPDRWVLVGNHRDAWTYGAVDPSSGSVATMEACRAIGEAYRGGWRPRRTLVYASWDAEEYGLVGSTEWADEHAGELDEKALMVLNVDSAVSGPDLDVEGIPSLRDLLLDAAEDVVDPDSGTSMREVWEDRKRSEWAKSVRLELPGLAEAGSEPELPGYSPILGPLGSGSDYTAFVDHLGIPALNVDFGGRYGVYHSIYDDYFWMENFGDPGFTRHTAAARLYTLILMRAAGADVAPLTFTPYGEALAQYLDDLRVTVARKAIAPDGEEAAVRFEGLAELASAVLDFREQAEALDEATAALADREEVADGTLPGVNDALMRVERAFLIDEGLPDRPFFRHSVYAPGLTTGYASWPMPGIRQAIEEEDQELLNEQLPVLVDRIAAATGAMAEAERLAKGGDE</sequence>
<evidence type="ECO:0000259" key="5">
    <source>
        <dbReference type="Pfam" id="PF04253"/>
    </source>
</evidence>
<dbReference type="SUPFAM" id="SSF53187">
    <property type="entry name" value="Zn-dependent exopeptidases"/>
    <property type="match status" value="1"/>
</dbReference>
<proteinExistence type="inferred from homology"/>
<dbReference type="KEGG" id="tpla:ElP_08430"/>
<dbReference type="CDD" id="cd08022">
    <property type="entry name" value="M28_PSMA_like"/>
    <property type="match status" value="1"/>
</dbReference>
<dbReference type="Gene3D" id="1.20.930.40">
    <property type="entry name" value="Transferrin receptor-like, dimerisation domain"/>
    <property type="match status" value="1"/>
</dbReference>
<dbReference type="InterPro" id="IPR039373">
    <property type="entry name" value="Peptidase_M28B"/>
</dbReference>
<evidence type="ECO:0000313" key="8">
    <source>
        <dbReference type="Proteomes" id="UP000317835"/>
    </source>
</evidence>
<dbReference type="SUPFAM" id="SSF47672">
    <property type="entry name" value="Transferrin receptor-like dimerisation domain"/>
    <property type="match status" value="1"/>
</dbReference>
<dbReference type="Gene3D" id="3.50.30.30">
    <property type="match status" value="2"/>
</dbReference>
<evidence type="ECO:0000256" key="3">
    <source>
        <dbReference type="SAM" id="SignalP"/>
    </source>
</evidence>
<dbReference type="SUPFAM" id="SSF52025">
    <property type="entry name" value="PA domain"/>
    <property type="match status" value="2"/>
</dbReference>
<feature type="signal peptide" evidence="3">
    <location>
        <begin position="1"/>
        <end position="33"/>
    </location>
</feature>
<dbReference type="EMBL" id="CP036426">
    <property type="protein sequence ID" value="QDV33001.1"/>
    <property type="molecule type" value="Genomic_DNA"/>
</dbReference>
<feature type="chain" id="PRO_5022052189" evidence="3">
    <location>
        <begin position="34"/>
        <end position="822"/>
    </location>
</feature>